<feature type="chain" id="PRO_5028821847" evidence="3">
    <location>
        <begin position="21"/>
        <end position="316"/>
    </location>
</feature>
<dbReference type="SUPFAM" id="SSF51261">
    <property type="entry name" value="Duplicated hybrid motif"/>
    <property type="match status" value="1"/>
</dbReference>
<dbReference type="Proteomes" id="UP000483432">
    <property type="component" value="Unassembled WGS sequence"/>
</dbReference>
<keyword evidence="3" id="KW-0732">Signal</keyword>
<name>A0A7C9TB56_9PROT</name>
<comment type="caution">
    <text evidence="5">The sequence shown here is derived from an EMBL/GenBank/DDBJ whole genome shotgun (WGS) entry which is preliminary data.</text>
</comment>
<feature type="signal peptide" evidence="3">
    <location>
        <begin position="1"/>
        <end position="20"/>
    </location>
</feature>
<dbReference type="CDD" id="cd00118">
    <property type="entry name" value="LysM"/>
    <property type="match status" value="1"/>
</dbReference>
<dbReference type="InterPro" id="IPR050570">
    <property type="entry name" value="Cell_wall_metabolism_enzyme"/>
</dbReference>
<organism evidence="5 6">
    <name type="scientific">Sulfuriferula multivorans</name>
    <dbReference type="NCBI Taxonomy" id="1559896"/>
    <lineage>
        <taxon>Bacteria</taxon>
        <taxon>Pseudomonadati</taxon>
        <taxon>Pseudomonadota</taxon>
        <taxon>Betaproteobacteria</taxon>
        <taxon>Nitrosomonadales</taxon>
        <taxon>Sulfuricellaceae</taxon>
        <taxon>Sulfuriferula</taxon>
    </lineage>
</organism>
<dbReference type="InterPro" id="IPR036779">
    <property type="entry name" value="LysM_dom_sf"/>
</dbReference>
<dbReference type="SMART" id="SM00257">
    <property type="entry name" value="LysM"/>
    <property type="match status" value="1"/>
</dbReference>
<dbReference type="CDD" id="cd12797">
    <property type="entry name" value="M23_peptidase"/>
    <property type="match status" value="1"/>
</dbReference>
<dbReference type="PROSITE" id="PS51782">
    <property type="entry name" value="LYSM"/>
    <property type="match status" value="1"/>
</dbReference>
<evidence type="ECO:0000256" key="3">
    <source>
        <dbReference type="SAM" id="SignalP"/>
    </source>
</evidence>
<dbReference type="InterPro" id="IPR011055">
    <property type="entry name" value="Dup_hybrid_motif"/>
</dbReference>
<feature type="domain" description="LysM" evidence="4">
    <location>
        <begin position="57"/>
        <end position="101"/>
    </location>
</feature>
<dbReference type="Pfam" id="PF01476">
    <property type="entry name" value="LysM"/>
    <property type="match status" value="1"/>
</dbReference>
<evidence type="ECO:0000256" key="1">
    <source>
        <dbReference type="ARBA" id="ARBA00038420"/>
    </source>
</evidence>
<feature type="region of interest" description="Disordered" evidence="2">
    <location>
        <begin position="23"/>
        <end position="50"/>
    </location>
</feature>
<dbReference type="GO" id="GO:0032153">
    <property type="term" value="C:cell division site"/>
    <property type="evidence" value="ECO:0007669"/>
    <property type="project" value="TreeGrafter"/>
</dbReference>
<evidence type="ECO:0000313" key="5">
    <source>
        <dbReference type="EMBL" id="NDP49203.1"/>
    </source>
</evidence>
<dbReference type="InterPro" id="IPR016047">
    <property type="entry name" value="M23ase_b-sheet_dom"/>
</dbReference>
<dbReference type="GO" id="GO:0004222">
    <property type="term" value="F:metalloendopeptidase activity"/>
    <property type="evidence" value="ECO:0007669"/>
    <property type="project" value="TreeGrafter"/>
</dbReference>
<reference evidence="5 6" key="1">
    <citation type="submission" date="2019-09" db="EMBL/GenBank/DDBJ databases">
        <title>H2 Metabolism Revealed by Metagenomic Analysis in Subglacial Sediment of East Antarctica.</title>
        <authorList>
            <person name="Yang Z."/>
            <person name="Zhang Y."/>
            <person name="Lv Y."/>
            <person name="Yan W."/>
            <person name="Xiao X."/>
            <person name="Sun B."/>
            <person name="Ma H."/>
        </authorList>
    </citation>
    <scope>NUCLEOTIDE SEQUENCE [LARGE SCALE GENOMIC DNA]</scope>
    <source>
        <strain evidence="5">Bin2_2</strain>
    </source>
</reference>
<dbReference type="Pfam" id="PF01551">
    <property type="entry name" value="Peptidase_M23"/>
    <property type="match status" value="1"/>
</dbReference>
<protein>
    <submittedName>
        <fullName evidence="5">Peptidoglycan DD-metalloendopeptidase family protein</fullName>
    </submittedName>
</protein>
<dbReference type="Gene3D" id="3.10.350.10">
    <property type="entry name" value="LysM domain"/>
    <property type="match status" value="1"/>
</dbReference>
<evidence type="ECO:0000256" key="2">
    <source>
        <dbReference type="SAM" id="MobiDB-lite"/>
    </source>
</evidence>
<dbReference type="AlphaFoldDB" id="A0A7C9TB56"/>
<dbReference type="EMBL" id="JAAFGW010000225">
    <property type="protein sequence ID" value="NDP49203.1"/>
    <property type="molecule type" value="Genomic_DNA"/>
</dbReference>
<evidence type="ECO:0000259" key="4">
    <source>
        <dbReference type="PROSITE" id="PS51782"/>
    </source>
</evidence>
<gene>
    <name evidence="5" type="ORF">GZ085_12615</name>
</gene>
<evidence type="ECO:0000313" key="6">
    <source>
        <dbReference type="Proteomes" id="UP000483432"/>
    </source>
</evidence>
<sequence length="316" mass="33048">MKTFGLGLLMLSLVGCVAHSPAPVSDRASARGGLSSVTPKADPVRSATPQITPSTNGLHTVQRGDTLYAIAFANSLDYRELSRWNQLDSPDRIMIGQVLRLTAPTGGTAPSAGIEITPLGSVAQPNAQPLTEPSVVRTPQAVLLDYSEANWAQASAPRSVVAVAALPVPVQAAVPPPPAPAPVVAAPVITADGTVDNWLWPAEGILAGRFGAAGGKGIDIVGTRNSPVKAVASGKVVYSGSGLRGYGQLLIVKHSGEFLSAYAHNETILVKEGDMVTAGQKIARMGDTDTDRVKLHFEIRRYGKPLDPLNYLPERS</sequence>
<dbReference type="PANTHER" id="PTHR21666">
    <property type="entry name" value="PEPTIDASE-RELATED"/>
    <property type="match status" value="1"/>
</dbReference>
<dbReference type="PANTHER" id="PTHR21666:SF263">
    <property type="entry name" value="MUREIN HYDROLASE ACTIVATOR NLPD"/>
    <property type="match status" value="1"/>
</dbReference>
<dbReference type="Gene3D" id="2.70.70.10">
    <property type="entry name" value="Glucose Permease (Domain IIA)"/>
    <property type="match status" value="1"/>
</dbReference>
<dbReference type="GO" id="GO:0009279">
    <property type="term" value="C:cell outer membrane"/>
    <property type="evidence" value="ECO:0007669"/>
    <property type="project" value="TreeGrafter"/>
</dbReference>
<proteinExistence type="inferred from homology"/>
<accession>A0A7C9TB56</accession>
<comment type="similarity">
    <text evidence="1">Belongs to the E.coli NlpD/Haemophilus LppB family.</text>
</comment>
<dbReference type="InterPro" id="IPR018392">
    <property type="entry name" value="LysM"/>
</dbReference>
<dbReference type="PROSITE" id="PS51257">
    <property type="entry name" value="PROKAR_LIPOPROTEIN"/>
    <property type="match status" value="1"/>
</dbReference>